<evidence type="ECO:0000313" key="3">
    <source>
        <dbReference type="Proteomes" id="UP001595937"/>
    </source>
</evidence>
<feature type="region of interest" description="Disordered" evidence="1">
    <location>
        <begin position="61"/>
        <end position="101"/>
    </location>
</feature>
<keyword evidence="3" id="KW-1185">Reference proteome</keyword>
<evidence type="ECO:0000313" key="2">
    <source>
        <dbReference type="EMBL" id="MFC5296166.1"/>
    </source>
</evidence>
<reference evidence="3" key="1">
    <citation type="journal article" date="2019" name="Int. J. Syst. Evol. Microbiol.">
        <title>The Global Catalogue of Microorganisms (GCM) 10K type strain sequencing project: providing services to taxonomists for standard genome sequencing and annotation.</title>
        <authorList>
            <consortium name="The Broad Institute Genomics Platform"/>
            <consortium name="The Broad Institute Genome Sequencing Center for Infectious Disease"/>
            <person name="Wu L."/>
            <person name="Ma J."/>
        </authorList>
    </citation>
    <scope>NUCLEOTIDE SEQUENCE [LARGE SCALE GENOMIC DNA]</scope>
    <source>
        <strain evidence="3">CGMCC 1.16455</strain>
    </source>
</reference>
<evidence type="ECO:0000256" key="1">
    <source>
        <dbReference type="SAM" id="MobiDB-lite"/>
    </source>
</evidence>
<gene>
    <name evidence="2" type="ORF">ACFPK8_01430</name>
</gene>
<evidence type="ECO:0008006" key="4">
    <source>
        <dbReference type="Google" id="ProtNLM"/>
    </source>
</evidence>
<proteinExistence type="predicted"/>
<comment type="caution">
    <text evidence="2">The sequence shown here is derived from an EMBL/GenBank/DDBJ whole genome shotgun (WGS) entry which is preliminary data.</text>
</comment>
<dbReference type="EMBL" id="JBHSLN010000004">
    <property type="protein sequence ID" value="MFC5296166.1"/>
    <property type="molecule type" value="Genomic_DNA"/>
</dbReference>
<feature type="compositionally biased region" description="Basic and acidic residues" evidence="1">
    <location>
        <begin position="82"/>
        <end position="91"/>
    </location>
</feature>
<protein>
    <recommendedName>
        <fullName evidence="4">DUF222 domain-containing protein</fullName>
    </recommendedName>
</protein>
<organism evidence="2 3">
    <name type="scientific">Brachybacterium tyrofermentans</name>
    <dbReference type="NCBI Taxonomy" id="47848"/>
    <lineage>
        <taxon>Bacteria</taxon>
        <taxon>Bacillati</taxon>
        <taxon>Actinomycetota</taxon>
        <taxon>Actinomycetes</taxon>
        <taxon>Micrococcales</taxon>
        <taxon>Dermabacteraceae</taxon>
        <taxon>Brachybacterium</taxon>
    </lineage>
</organism>
<accession>A0ABW0FC91</accession>
<sequence length="215" mass="22775">MIYRLGFWTGPVPADDESACADLHTRIYAAEHRRQATGCKPPPVPEVRRFVDAVLAELPESAEDPAGAGDLGSGESLASVRDPADLGKEAPAEEEACPWGSGDVAGTATAEVFLPRLRGPHRRAIALLTQIAHEHGLHGFDLAAHRMLSMADAYWVDEVPSTDAILGVDPSTVLADLSASRERICRGPELARRRLASAPAALEENIAGTVLDAAS</sequence>
<name>A0ABW0FC91_9MICO</name>
<dbReference type="Proteomes" id="UP001595937">
    <property type="component" value="Unassembled WGS sequence"/>
</dbReference>
<dbReference type="RefSeq" id="WP_193118311.1">
    <property type="nucleotide sequence ID" value="NZ_BAAAIR010000007.1"/>
</dbReference>
<dbReference type="GeneID" id="303296042"/>